<dbReference type="Proteomes" id="UP000198403">
    <property type="component" value="Unassembled WGS sequence"/>
</dbReference>
<gene>
    <name evidence="4" type="ORF">SAMN06272737_1722</name>
</gene>
<proteinExistence type="inferred from homology"/>
<protein>
    <submittedName>
        <fullName evidence="4">Uncharacterized conserved protein YbjT, contains NAD(P)-binding and DUF2867 domains</fullName>
    </submittedName>
</protein>
<name>A0A239B0B7_9ACTN</name>
<dbReference type="Gene3D" id="3.90.25.10">
    <property type="entry name" value="UDP-galactose 4-epimerase, domain 1"/>
    <property type="match status" value="1"/>
</dbReference>
<dbReference type="SUPFAM" id="SSF51735">
    <property type="entry name" value="NAD(P)-binding Rossmann-fold domains"/>
    <property type="match status" value="1"/>
</dbReference>
<dbReference type="InterPro" id="IPR036291">
    <property type="entry name" value="NAD(P)-bd_dom_sf"/>
</dbReference>
<dbReference type="AlphaFoldDB" id="A0A239B0B7"/>
<accession>A0A239B0B7</accession>
<evidence type="ECO:0000256" key="1">
    <source>
        <dbReference type="ARBA" id="ARBA00006328"/>
    </source>
</evidence>
<evidence type="ECO:0000313" key="5">
    <source>
        <dbReference type="Proteomes" id="UP000198403"/>
    </source>
</evidence>
<dbReference type="EMBL" id="FZNO01000072">
    <property type="protein sequence ID" value="SNS01416.1"/>
    <property type="molecule type" value="Genomic_DNA"/>
</dbReference>
<dbReference type="Pfam" id="PF05368">
    <property type="entry name" value="NmrA"/>
    <property type="match status" value="1"/>
</dbReference>
<dbReference type="PANTHER" id="PTHR42748:SF7">
    <property type="entry name" value="NMRA LIKE REDOX SENSOR 1-RELATED"/>
    <property type="match status" value="1"/>
</dbReference>
<dbReference type="RefSeq" id="WP_176445747.1">
    <property type="nucleotide sequence ID" value="NZ_FZNO01000072.1"/>
</dbReference>
<comment type="similarity">
    <text evidence="1">Belongs to the NmrA-type oxidoreductase family.</text>
</comment>
<keyword evidence="2" id="KW-0521">NADP</keyword>
<dbReference type="InterPro" id="IPR008030">
    <property type="entry name" value="NmrA-like"/>
</dbReference>
<dbReference type="Gene3D" id="3.40.50.720">
    <property type="entry name" value="NAD(P)-binding Rossmann-like Domain"/>
    <property type="match status" value="1"/>
</dbReference>
<sequence length="288" mass="31093">MLVYGSTGTQGTPVVQKLLDTGTRVRAVTRDAARAEHWKVRGAEIAVADLQHPDTLAAANKGISQVVLQLPLQYDFALHETYGRNAVDAARAAGVELTVFNTSAHVLQDTDVHAYQARQEVIDYLQSSAVPNIVLRPTFYMEILLGPWIRPGIVEHGVVAFPLPAEFPMSWVSAGEMAAYGVSALGRPELAGSTFDIGGPEALSGNDIARCFSEVLGKEVSYAAIAPDDYERALAPVFGPTVAFEVASQVRCIIERGDGTVEMTETAAQFSVSPTPLVDWIRQHSWDN</sequence>
<organism evidence="4 5">
    <name type="scientific">Blastococcus mobilis</name>
    <dbReference type="NCBI Taxonomy" id="1938746"/>
    <lineage>
        <taxon>Bacteria</taxon>
        <taxon>Bacillati</taxon>
        <taxon>Actinomycetota</taxon>
        <taxon>Actinomycetes</taxon>
        <taxon>Geodermatophilales</taxon>
        <taxon>Geodermatophilaceae</taxon>
        <taxon>Blastococcus</taxon>
    </lineage>
</organism>
<evidence type="ECO:0000259" key="3">
    <source>
        <dbReference type="Pfam" id="PF05368"/>
    </source>
</evidence>
<evidence type="ECO:0000313" key="4">
    <source>
        <dbReference type="EMBL" id="SNS01416.1"/>
    </source>
</evidence>
<dbReference type="InterPro" id="IPR051164">
    <property type="entry name" value="NmrA-like_oxidored"/>
</dbReference>
<reference evidence="4 5" key="1">
    <citation type="submission" date="2017-06" db="EMBL/GenBank/DDBJ databases">
        <authorList>
            <person name="Kim H.J."/>
            <person name="Triplett B.A."/>
        </authorList>
    </citation>
    <scope>NUCLEOTIDE SEQUENCE [LARGE SCALE GENOMIC DNA]</scope>
    <source>
        <strain evidence="4 5">DSM 44272</strain>
    </source>
</reference>
<evidence type="ECO:0000256" key="2">
    <source>
        <dbReference type="ARBA" id="ARBA00022857"/>
    </source>
</evidence>
<dbReference type="PANTHER" id="PTHR42748">
    <property type="entry name" value="NITROGEN METABOLITE REPRESSION PROTEIN NMRA FAMILY MEMBER"/>
    <property type="match status" value="1"/>
</dbReference>
<feature type="domain" description="NmrA-like" evidence="3">
    <location>
        <begin position="2"/>
        <end position="244"/>
    </location>
</feature>
<keyword evidence="5" id="KW-1185">Reference proteome</keyword>